<proteinExistence type="predicted"/>
<evidence type="ECO:0000256" key="1">
    <source>
        <dbReference type="SAM" id="SignalP"/>
    </source>
</evidence>
<organism evidence="2 3">
    <name type="scientific">Faucicola atlantae</name>
    <dbReference type="NCBI Taxonomy" id="34059"/>
    <lineage>
        <taxon>Bacteria</taxon>
        <taxon>Pseudomonadati</taxon>
        <taxon>Pseudomonadota</taxon>
        <taxon>Gammaproteobacteria</taxon>
        <taxon>Moraxellales</taxon>
        <taxon>Moraxellaceae</taxon>
        <taxon>Faucicola</taxon>
    </lineage>
</organism>
<sequence length="1358" mass="148803">MKRAQRKQSTLTVKTLVMAVGGLMLSQSVSYASDTELYRAASAGGAKVMLLLDNSGSMGPASLIDDYGIRCGNRTNLYFYKNGIREYVYTGFTEVINQPIYDNDDKPTGEVISYEVTYCDKDLSGKNLLRIYFDRLSRLKMALIPMLARPKEAFGKDTDLSRYQIGLSSFFEKRVSQKSGGQILYPVSPIDLANRKKMLNIIAQIPAEGSTPSANALTEAGAYMLGTRTASDFKRVTVTKEVGKSIRLKNGSYNVFRCLNDIANSETHIQCGTASLKAKYSSKDFSDDAVKDIIGDFNDKQVSGSTVDYLMTTESYEPQSPYDYSGMDLAHPDTLKNNYYVSPIDSNSSTEQCDGNGLYFLTDGEPNQYKYNKTIPMMNLALTAQGASAPTTKIDEDGGCSSNLPNGAYGGGGGWACMGDFAKALNNENNPIKRKIAVGTAGFGDVFASLSNRSDCNSTSNDASNLCKLGKEGEGYGEGGFYYIQESTELADSIKDFIAKIGNKEIPAISTGTMAVPLDVLSTSQSRGFAYTPILDPKPNETDLWNGNLKKYYIRKGTVTADDAGNKKVFQDKTGRFATDTYDLWNKLSEEQPDKALPQVGGTYQNIFKNTNKARNLYVNVNNKLVSVAVETSKRPKGFNDLRGVLRPDLPVVANSTTDLRTTTLNDTLNNVLEFMGYPRQQNVQKLDDATVINGDIDTSKRNLGGVLHSIPQLVTYDIQLDDNGRFKPDTRQDKIIYGSMDGALHLIDDKTGKEEFTFIPKELLDVQSGALIKGKTVADQLPYGVDAPWNVTANYALSGADGKVTNYKAAQVFAAGGLRMGGSTYYNLDVTDPAKPQLVYSLGSNYANLLQGKMTTLGGMRNTNTYSTSGENAAFARMGQTWGKPAVGFVKVNGKRVMVNFLPGGYDTGYEKATYKPTAAKPAQGNAVYMVQVGEEKANTDKVLVTDTDSDSGRLLWWASYGSGKDHTNNYTTRSTNLQKSEHQDMFNSIVNEIRTVDRDYDGLTDHIYFADLGGRVWRADINNPKYKDKNGKDTGTFRVDRVVKVLDVSDQKSTDDAPPRIYERPLFTATDEIEQGSPMGQITVGTGNRSLPITDKRSQADAVYSFIDKDVFKKNFFCTKSDTDCPASNAGKTTLSTVGLTTSSLEPLTFTNDDAKIKTYMTETDTRKERRQGWYYVLNQWNKINGQNQDAKITDTVETGVKGLKMFNEPDAQAGLLYVSIFNPNVNLMGGGCSATVQGATERLLMCLPFGNCANSNYNNALSGSTPTQSFEKRSVGLAGAGIIDNIITQYDPTKPDSLFTSLQLSCEGGDCTTPTDITNTVRDADGKSKDNKSIIDLLTGVFRGKIINPRNWWEK</sequence>
<evidence type="ECO:0000313" key="2">
    <source>
        <dbReference type="EMBL" id="OBX75854.1"/>
    </source>
</evidence>
<dbReference type="EMBL" id="LZMZ01000037">
    <property type="protein sequence ID" value="OBX75854.1"/>
    <property type="molecule type" value="Genomic_DNA"/>
</dbReference>
<comment type="caution">
    <text evidence="2">The sequence shown here is derived from an EMBL/GenBank/DDBJ whole genome shotgun (WGS) entry which is preliminary data.</text>
</comment>
<dbReference type="RefSeq" id="WP_067238154.1">
    <property type="nucleotide sequence ID" value="NZ_LZMZ01000037.1"/>
</dbReference>
<dbReference type="STRING" id="34059.A9308_09525"/>
<name>A0A1B8Q9X0_9GAMM</name>
<evidence type="ECO:0000313" key="3">
    <source>
        <dbReference type="Proteomes" id="UP000092508"/>
    </source>
</evidence>
<protein>
    <submittedName>
        <fullName evidence="2">Uncharacterized protein</fullName>
    </submittedName>
</protein>
<feature type="signal peptide" evidence="1">
    <location>
        <begin position="1"/>
        <end position="32"/>
    </location>
</feature>
<gene>
    <name evidence="2" type="ORF">A9308_09525</name>
</gene>
<keyword evidence="1" id="KW-0732">Signal</keyword>
<reference evidence="2 3" key="1">
    <citation type="submission" date="2016-06" db="EMBL/GenBank/DDBJ databases">
        <title>Draft genome of Moraxella atlantae CCUG 66109.</title>
        <authorList>
            <person name="Salva-Serra F."/>
            <person name="Engstrom-Jakobsson H."/>
            <person name="Thorell K."/>
            <person name="Gonzales-Siles L."/>
            <person name="Karlsson R."/>
            <person name="Boulund F."/>
            <person name="Engstrand L."/>
            <person name="Kristiansson E."/>
            <person name="Moore E."/>
        </authorList>
    </citation>
    <scope>NUCLEOTIDE SEQUENCE [LARGE SCALE GENOMIC DNA]</scope>
    <source>
        <strain evidence="2 3">CCUG 66109</strain>
    </source>
</reference>
<dbReference type="OrthoDB" id="7156875at2"/>
<dbReference type="Proteomes" id="UP000092508">
    <property type="component" value="Unassembled WGS sequence"/>
</dbReference>
<accession>A0A1B8Q9X0</accession>
<feature type="chain" id="PRO_5008612265" evidence="1">
    <location>
        <begin position="33"/>
        <end position="1358"/>
    </location>
</feature>